<keyword evidence="11" id="KW-0464">Manganese</keyword>
<comment type="caution">
    <text evidence="15">The sequence shown here is derived from an EMBL/GenBank/DDBJ whole genome shotgun (WGS) entry which is preliminary data.</text>
</comment>
<dbReference type="SMART" id="SM00529">
    <property type="entry name" value="HTH_DTXR"/>
    <property type="match status" value="1"/>
</dbReference>
<evidence type="ECO:0000313" key="15">
    <source>
        <dbReference type="EMBL" id="TXD70373.1"/>
    </source>
</evidence>
<comment type="subcellular location">
    <subcellularLocation>
        <location evidence="1">Cytoplasm</location>
    </subcellularLocation>
</comment>
<evidence type="ECO:0000256" key="9">
    <source>
        <dbReference type="ARBA" id="ARBA00023159"/>
    </source>
</evidence>
<dbReference type="InterPro" id="IPR036390">
    <property type="entry name" value="WH_DNA-bd_sf"/>
</dbReference>
<evidence type="ECO:0000256" key="4">
    <source>
        <dbReference type="ARBA" id="ARBA00022386"/>
    </source>
</evidence>
<organism evidence="15 16">
    <name type="scientific">Aequorivita lipolytica</name>
    <dbReference type="NCBI Taxonomy" id="153267"/>
    <lineage>
        <taxon>Bacteria</taxon>
        <taxon>Pseudomonadati</taxon>
        <taxon>Bacteroidota</taxon>
        <taxon>Flavobacteriia</taxon>
        <taxon>Flavobacteriales</taxon>
        <taxon>Flavobacteriaceae</taxon>
        <taxon>Aequorivita</taxon>
    </lineage>
</organism>
<evidence type="ECO:0000256" key="1">
    <source>
        <dbReference type="ARBA" id="ARBA00004496"/>
    </source>
</evidence>
<dbReference type="PANTHER" id="PTHR33238:SF11">
    <property type="entry name" value="TRANSCRIPTIONAL REGULATOR MNTR"/>
    <property type="match status" value="1"/>
</dbReference>
<keyword evidence="16" id="KW-1185">Reference proteome</keyword>
<dbReference type="Pfam" id="PF04023">
    <property type="entry name" value="FeoA"/>
    <property type="match status" value="1"/>
</dbReference>
<name>A0A5C6YTS3_9FLAO</name>
<dbReference type="InterPro" id="IPR036421">
    <property type="entry name" value="Fe_dep_repressor_sf"/>
</dbReference>
<evidence type="ECO:0000256" key="11">
    <source>
        <dbReference type="ARBA" id="ARBA00023211"/>
    </source>
</evidence>
<accession>A0A5C6YTS3</accession>
<dbReference type="Pfam" id="PF01325">
    <property type="entry name" value="Fe_dep_repress"/>
    <property type="match status" value="1"/>
</dbReference>
<dbReference type="OrthoDB" id="9791355at2"/>
<dbReference type="Gene3D" id="2.30.30.90">
    <property type="match status" value="1"/>
</dbReference>
<dbReference type="GO" id="GO:0046914">
    <property type="term" value="F:transition metal ion binding"/>
    <property type="evidence" value="ECO:0007669"/>
    <property type="project" value="InterPro"/>
</dbReference>
<evidence type="ECO:0000256" key="3">
    <source>
        <dbReference type="ARBA" id="ARBA00011738"/>
    </source>
</evidence>
<dbReference type="SMART" id="SM00899">
    <property type="entry name" value="FeoA"/>
    <property type="match status" value="1"/>
</dbReference>
<dbReference type="InterPro" id="IPR050536">
    <property type="entry name" value="DtxR_MntR_Metal-Reg"/>
</dbReference>
<evidence type="ECO:0000256" key="6">
    <source>
        <dbReference type="ARBA" id="ARBA00022491"/>
    </source>
</evidence>
<dbReference type="GO" id="GO:0003677">
    <property type="term" value="F:DNA binding"/>
    <property type="evidence" value="ECO:0007669"/>
    <property type="project" value="UniProtKB-KW"/>
</dbReference>
<evidence type="ECO:0000313" key="16">
    <source>
        <dbReference type="Proteomes" id="UP000321945"/>
    </source>
</evidence>
<dbReference type="InterPro" id="IPR022689">
    <property type="entry name" value="Iron_dep_repressor"/>
</dbReference>
<evidence type="ECO:0000256" key="13">
    <source>
        <dbReference type="ARBA" id="ARBA00032593"/>
    </source>
</evidence>
<dbReference type="Proteomes" id="UP000321945">
    <property type="component" value="Unassembled WGS sequence"/>
</dbReference>
<dbReference type="Pfam" id="PF02742">
    <property type="entry name" value="Fe_dep_repr_C"/>
    <property type="match status" value="1"/>
</dbReference>
<keyword evidence="7" id="KW-0805">Transcription regulation</keyword>
<sequence length="218" mass="24983">MMTLAEENYLKAIFHLELETAGEISTNAIAERMDTKPSSVTDMVQKLSEKKLLIYKRYKGVSLTEAGRKVAAGVIRKHRLWEVFLVEKLNFHWDEVHEIAEQLEHIQSEELITRLDQFLGSPDFDPHGDPIPDKHGVLKRTEKKLLSEIEKNQQGICVGVKESSPEFLQYLDKKKVSIGTKITVLGKEFFDGSMIIQVFDDQFFISKTVAENIYVQTI</sequence>
<evidence type="ECO:0000256" key="12">
    <source>
        <dbReference type="ARBA" id="ARBA00025185"/>
    </source>
</evidence>
<dbReference type="InterPro" id="IPR007167">
    <property type="entry name" value="Fe-transptr_FeoA-like"/>
</dbReference>
<dbReference type="GO" id="GO:0005737">
    <property type="term" value="C:cytoplasm"/>
    <property type="evidence" value="ECO:0007669"/>
    <property type="project" value="UniProtKB-SubCell"/>
</dbReference>
<reference evidence="15 16" key="1">
    <citation type="submission" date="2019-08" db="EMBL/GenBank/DDBJ databases">
        <title>Genome of Aequorivita lipolytica Y10-2 (type strain).</title>
        <authorList>
            <person name="Bowman J.P."/>
        </authorList>
    </citation>
    <scope>NUCLEOTIDE SEQUENCE [LARGE SCALE GENOMIC DNA]</scope>
    <source>
        <strain evidence="15 16">Y10-2</strain>
    </source>
</reference>
<proteinExistence type="inferred from homology"/>
<dbReference type="SUPFAM" id="SSF47979">
    <property type="entry name" value="Iron-dependent repressor protein, dimerization domain"/>
    <property type="match status" value="1"/>
</dbReference>
<dbReference type="EMBL" id="VORU01000002">
    <property type="protein sequence ID" value="TXD70373.1"/>
    <property type="molecule type" value="Genomic_DNA"/>
</dbReference>
<dbReference type="Gene3D" id="1.10.10.10">
    <property type="entry name" value="Winged helix-like DNA-binding domain superfamily/Winged helix DNA-binding domain"/>
    <property type="match status" value="1"/>
</dbReference>
<dbReference type="AlphaFoldDB" id="A0A5C6YTS3"/>
<evidence type="ECO:0000259" key="14">
    <source>
        <dbReference type="PROSITE" id="PS50944"/>
    </source>
</evidence>
<evidence type="ECO:0000256" key="5">
    <source>
        <dbReference type="ARBA" id="ARBA00022490"/>
    </source>
</evidence>
<dbReference type="InterPro" id="IPR001367">
    <property type="entry name" value="Fe_dep_repressor"/>
</dbReference>
<keyword evidence="6" id="KW-0678">Repressor</keyword>
<keyword evidence="8" id="KW-0238">DNA-binding</keyword>
<protein>
    <recommendedName>
        <fullName evidence="4">Transcriptional regulator MntR</fullName>
    </recommendedName>
    <alternativeName>
        <fullName evidence="13">Manganese transport regulator</fullName>
    </alternativeName>
</protein>
<keyword evidence="5" id="KW-0963">Cytoplasm</keyword>
<dbReference type="Gene3D" id="1.10.60.10">
    <property type="entry name" value="Iron dependent repressor, metal binding and dimerisation domain"/>
    <property type="match status" value="1"/>
</dbReference>
<dbReference type="InterPro" id="IPR036388">
    <property type="entry name" value="WH-like_DNA-bd_sf"/>
</dbReference>
<comment type="function">
    <text evidence="12">In the presence of manganese, represses expression of mntH and mntS. Up-regulates expression of mntP.</text>
</comment>
<feature type="domain" description="HTH dtxR-type" evidence="14">
    <location>
        <begin position="1"/>
        <end position="64"/>
    </location>
</feature>
<keyword evidence="9" id="KW-0010">Activator</keyword>
<comment type="similarity">
    <text evidence="2">Belongs to the DtxR/MntR family.</text>
</comment>
<keyword evidence="10" id="KW-0804">Transcription</keyword>
<evidence type="ECO:0000256" key="10">
    <source>
        <dbReference type="ARBA" id="ARBA00023163"/>
    </source>
</evidence>
<comment type="subunit">
    <text evidence="3">Homodimer.</text>
</comment>
<dbReference type="GO" id="GO:0003700">
    <property type="term" value="F:DNA-binding transcription factor activity"/>
    <property type="evidence" value="ECO:0007669"/>
    <property type="project" value="InterPro"/>
</dbReference>
<dbReference type="InterPro" id="IPR022687">
    <property type="entry name" value="HTH_DTXR"/>
</dbReference>
<gene>
    <name evidence="15" type="ORF">ESV24_04195</name>
</gene>
<dbReference type="SUPFAM" id="SSF46785">
    <property type="entry name" value="Winged helix' DNA-binding domain"/>
    <property type="match status" value="1"/>
</dbReference>
<evidence type="ECO:0000256" key="8">
    <source>
        <dbReference type="ARBA" id="ARBA00023125"/>
    </source>
</evidence>
<evidence type="ECO:0000256" key="2">
    <source>
        <dbReference type="ARBA" id="ARBA00007871"/>
    </source>
</evidence>
<dbReference type="GO" id="GO:0046983">
    <property type="term" value="F:protein dimerization activity"/>
    <property type="evidence" value="ECO:0007669"/>
    <property type="project" value="InterPro"/>
</dbReference>
<evidence type="ECO:0000256" key="7">
    <source>
        <dbReference type="ARBA" id="ARBA00023015"/>
    </source>
</evidence>
<dbReference type="InterPro" id="IPR038157">
    <property type="entry name" value="FeoA_core_dom"/>
</dbReference>
<dbReference type="PROSITE" id="PS50944">
    <property type="entry name" value="HTH_DTXR"/>
    <property type="match status" value="1"/>
</dbReference>
<dbReference type="PANTHER" id="PTHR33238">
    <property type="entry name" value="IRON (METAL) DEPENDENT REPRESSOR, DTXR FAMILY"/>
    <property type="match status" value="1"/>
</dbReference>